<feature type="compositionally biased region" description="Low complexity" evidence="7">
    <location>
        <begin position="14"/>
        <end position="28"/>
    </location>
</feature>
<dbReference type="AlphaFoldDB" id="A0A0K9PBC5"/>
<dbReference type="InterPro" id="IPR018619">
    <property type="entry name" value="Hyccin"/>
</dbReference>
<gene>
    <name evidence="8" type="ORF">ZOSMA_2G02670</name>
</gene>
<dbReference type="GO" id="GO:0005829">
    <property type="term" value="C:cytosol"/>
    <property type="evidence" value="ECO:0007669"/>
    <property type="project" value="UniProtKB-SubCell"/>
</dbReference>
<keyword evidence="5" id="KW-0472">Membrane</keyword>
<evidence type="ECO:0000313" key="9">
    <source>
        <dbReference type="Proteomes" id="UP000036987"/>
    </source>
</evidence>
<evidence type="ECO:0000256" key="4">
    <source>
        <dbReference type="ARBA" id="ARBA00022490"/>
    </source>
</evidence>
<evidence type="ECO:0008006" key="10">
    <source>
        <dbReference type="Google" id="ProtNLM"/>
    </source>
</evidence>
<dbReference type="GO" id="GO:0046854">
    <property type="term" value="P:phosphatidylinositol phosphate biosynthetic process"/>
    <property type="evidence" value="ECO:0000318"/>
    <property type="project" value="GO_Central"/>
</dbReference>
<protein>
    <recommendedName>
        <fullName evidence="10">Hyccin</fullName>
    </recommendedName>
</protein>
<evidence type="ECO:0000313" key="8">
    <source>
        <dbReference type="EMBL" id="KMZ66256.1"/>
    </source>
</evidence>
<dbReference type="EMBL" id="LFYR01000981">
    <property type="protein sequence ID" value="KMZ66256.1"/>
    <property type="molecule type" value="Genomic_DNA"/>
</dbReference>
<feature type="region of interest" description="Disordered" evidence="7">
    <location>
        <begin position="324"/>
        <end position="347"/>
    </location>
</feature>
<feature type="compositionally biased region" description="Polar residues" evidence="7">
    <location>
        <begin position="1"/>
        <end position="12"/>
    </location>
</feature>
<dbReference type="PANTHER" id="PTHR31220:SF1">
    <property type="entry name" value="GH21176P"/>
    <property type="match status" value="1"/>
</dbReference>
<evidence type="ECO:0000256" key="2">
    <source>
        <dbReference type="ARBA" id="ARBA00004514"/>
    </source>
</evidence>
<keyword evidence="4" id="KW-0963">Cytoplasm</keyword>
<keyword evidence="9" id="KW-1185">Reference proteome</keyword>
<reference evidence="9" key="1">
    <citation type="journal article" date="2016" name="Nature">
        <title>The genome of the seagrass Zostera marina reveals angiosperm adaptation to the sea.</title>
        <authorList>
            <person name="Olsen J.L."/>
            <person name="Rouze P."/>
            <person name="Verhelst B."/>
            <person name="Lin Y.-C."/>
            <person name="Bayer T."/>
            <person name="Collen J."/>
            <person name="Dattolo E."/>
            <person name="De Paoli E."/>
            <person name="Dittami S."/>
            <person name="Maumus F."/>
            <person name="Michel G."/>
            <person name="Kersting A."/>
            <person name="Lauritano C."/>
            <person name="Lohaus R."/>
            <person name="Toepel M."/>
            <person name="Tonon T."/>
            <person name="Vanneste K."/>
            <person name="Amirebrahimi M."/>
            <person name="Brakel J."/>
            <person name="Bostroem C."/>
            <person name="Chovatia M."/>
            <person name="Grimwood J."/>
            <person name="Jenkins J.W."/>
            <person name="Jueterbock A."/>
            <person name="Mraz A."/>
            <person name="Stam W.T."/>
            <person name="Tice H."/>
            <person name="Bornberg-Bauer E."/>
            <person name="Green P.J."/>
            <person name="Pearson G.A."/>
            <person name="Procaccini G."/>
            <person name="Duarte C.M."/>
            <person name="Schmutz J."/>
            <person name="Reusch T.B.H."/>
            <person name="Van de Peer Y."/>
        </authorList>
    </citation>
    <scope>NUCLEOTIDE SEQUENCE [LARGE SCALE GENOMIC DNA]</scope>
    <source>
        <strain evidence="9">cv. Finnish</strain>
    </source>
</reference>
<comment type="similarity">
    <text evidence="6">Belongs to the Hyccin family.</text>
</comment>
<evidence type="ECO:0000256" key="3">
    <source>
        <dbReference type="ARBA" id="ARBA00022475"/>
    </source>
</evidence>
<feature type="compositionally biased region" description="Polar residues" evidence="7">
    <location>
        <begin position="425"/>
        <end position="436"/>
    </location>
</feature>
<comment type="subcellular location">
    <subcellularLocation>
        <location evidence="1">Cell membrane</location>
    </subcellularLocation>
    <subcellularLocation>
        <location evidence="2">Cytoplasm</location>
        <location evidence="2">Cytosol</location>
    </subcellularLocation>
</comment>
<dbReference type="PANTHER" id="PTHR31220">
    <property type="entry name" value="HYCCIN RELATED"/>
    <property type="match status" value="1"/>
</dbReference>
<feature type="compositionally biased region" description="Low complexity" evidence="7">
    <location>
        <begin position="336"/>
        <end position="347"/>
    </location>
</feature>
<dbReference type="STRING" id="29655.A0A0K9PBC5"/>
<proteinExistence type="inferred from homology"/>
<feature type="region of interest" description="Disordered" evidence="7">
    <location>
        <begin position="418"/>
        <end position="448"/>
    </location>
</feature>
<comment type="caution">
    <text evidence="8">The sequence shown here is derived from an EMBL/GenBank/DDBJ whole genome shotgun (WGS) entry which is preliminary data.</text>
</comment>
<keyword evidence="3" id="KW-1003">Cell membrane</keyword>
<dbReference type="Proteomes" id="UP000036987">
    <property type="component" value="Unassembled WGS sequence"/>
</dbReference>
<dbReference type="Pfam" id="PF09790">
    <property type="entry name" value="Hyccin"/>
    <property type="match status" value="1"/>
</dbReference>
<dbReference type="GO" id="GO:0072659">
    <property type="term" value="P:protein localization to plasma membrane"/>
    <property type="evidence" value="ECO:0000318"/>
    <property type="project" value="GO_Central"/>
</dbReference>
<evidence type="ECO:0000256" key="7">
    <source>
        <dbReference type="SAM" id="MobiDB-lite"/>
    </source>
</evidence>
<name>A0A0K9PBC5_ZOSMR</name>
<evidence type="ECO:0000256" key="1">
    <source>
        <dbReference type="ARBA" id="ARBA00004236"/>
    </source>
</evidence>
<evidence type="ECO:0000256" key="6">
    <source>
        <dbReference type="ARBA" id="ARBA00034482"/>
    </source>
</evidence>
<dbReference type="OrthoDB" id="18937at2759"/>
<dbReference type="OMA" id="QDCDCKE"/>
<feature type="region of interest" description="Disordered" evidence="7">
    <location>
        <begin position="1"/>
        <end position="36"/>
    </location>
</feature>
<evidence type="ECO:0000256" key="5">
    <source>
        <dbReference type="ARBA" id="ARBA00023136"/>
    </source>
</evidence>
<organism evidence="8 9">
    <name type="scientific">Zostera marina</name>
    <name type="common">Eelgrass</name>
    <dbReference type="NCBI Taxonomy" id="29655"/>
    <lineage>
        <taxon>Eukaryota</taxon>
        <taxon>Viridiplantae</taxon>
        <taxon>Streptophyta</taxon>
        <taxon>Embryophyta</taxon>
        <taxon>Tracheophyta</taxon>
        <taxon>Spermatophyta</taxon>
        <taxon>Magnoliopsida</taxon>
        <taxon>Liliopsida</taxon>
        <taxon>Zosteraceae</taxon>
        <taxon>Zostera</taxon>
    </lineage>
</organism>
<sequence length="448" mass="48358">MEIQPISTAEETPNSKASSIASSQNSHANNHHQADPNSMQSWWVSISMARSRIESLASILFSNSFTSNSASISSLADSDRPSRALLDSPEAYDSVSSFLSRPISGSGDDPLCQWLYETYQSPDPDLRLVVISFLPILSGLYLSRVISGDDSLSGFEAVILSIYAAEAKARDGKPVTIATPDMSQPSLYHTPRQNVVNVGSRQHRQQQNVTTPTREQLVSFVSPPLEPQSAVKSTKRACIVGVALDCYHTKISLMPSRSKVDFCEFAAAWAGQDCSCRYDLDQDSVLNACSSTGSDGRAVLENGEMVVNNEEDMGKLSIVESSPPISHGSNVGNGGEQVSSSGSVSRQGTRIPLPWELLQPMLKILGHCLLGPLNSQDLRDAASVSIRSIYARASHDLMPQAILASRSLIQLDNSTRTSGKDASVMSISNSNPNTPNKPRKPEVFLVSK</sequence>
<dbReference type="GO" id="GO:0005886">
    <property type="term" value="C:plasma membrane"/>
    <property type="evidence" value="ECO:0000318"/>
    <property type="project" value="GO_Central"/>
</dbReference>
<accession>A0A0K9PBC5</accession>